<feature type="chain" id="PRO_5043852770" evidence="1">
    <location>
        <begin position="33"/>
        <end position="140"/>
    </location>
</feature>
<dbReference type="Pfam" id="PF03392">
    <property type="entry name" value="OS-D"/>
    <property type="match status" value="1"/>
</dbReference>
<comment type="caution">
    <text evidence="2">The sequence shown here is derived from an EMBL/GenBank/DDBJ whole genome shotgun (WGS) entry which is preliminary data.</text>
</comment>
<dbReference type="AlphaFoldDB" id="A0AAV1KP09"/>
<evidence type="ECO:0000313" key="3">
    <source>
        <dbReference type="Proteomes" id="UP001314205"/>
    </source>
</evidence>
<keyword evidence="1" id="KW-0732">Signal</keyword>
<evidence type="ECO:0000256" key="1">
    <source>
        <dbReference type="SAM" id="SignalP"/>
    </source>
</evidence>
<reference evidence="2 3" key="1">
    <citation type="submission" date="2023-11" db="EMBL/GenBank/DDBJ databases">
        <authorList>
            <person name="Hedman E."/>
            <person name="Englund M."/>
            <person name="Stromberg M."/>
            <person name="Nyberg Akerstrom W."/>
            <person name="Nylinder S."/>
            <person name="Jareborg N."/>
            <person name="Kallberg Y."/>
            <person name="Kronander E."/>
        </authorList>
    </citation>
    <scope>NUCLEOTIDE SEQUENCE [LARGE SCALE GENOMIC DNA]</scope>
</reference>
<keyword evidence="3" id="KW-1185">Reference proteome</keyword>
<dbReference type="PANTHER" id="PTHR11257:SF13">
    <property type="entry name" value="GEO07322P1"/>
    <property type="match status" value="1"/>
</dbReference>
<protein>
    <submittedName>
        <fullName evidence="2">Uncharacterized protein</fullName>
    </submittedName>
</protein>
<feature type="signal peptide" evidence="1">
    <location>
        <begin position="1"/>
        <end position="32"/>
    </location>
</feature>
<dbReference type="InterPro" id="IPR005055">
    <property type="entry name" value="A10/PebIII"/>
</dbReference>
<organism evidence="2 3">
    <name type="scientific">Parnassius mnemosyne</name>
    <name type="common">clouded apollo</name>
    <dbReference type="NCBI Taxonomy" id="213953"/>
    <lineage>
        <taxon>Eukaryota</taxon>
        <taxon>Metazoa</taxon>
        <taxon>Ecdysozoa</taxon>
        <taxon>Arthropoda</taxon>
        <taxon>Hexapoda</taxon>
        <taxon>Insecta</taxon>
        <taxon>Pterygota</taxon>
        <taxon>Neoptera</taxon>
        <taxon>Endopterygota</taxon>
        <taxon>Lepidoptera</taxon>
        <taxon>Glossata</taxon>
        <taxon>Ditrysia</taxon>
        <taxon>Papilionoidea</taxon>
        <taxon>Papilionidae</taxon>
        <taxon>Parnassiinae</taxon>
        <taxon>Parnassini</taxon>
        <taxon>Parnassius</taxon>
        <taxon>Driopa</taxon>
    </lineage>
</organism>
<proteinExistence type="predicted"/>
<dbReference type="Gene3D" id="1.10.2080.10">
    <property type="entry name" value="Insect odorant-binding protein A10/Ejaculatory bulb-specific protein 3"/>
    <property type="match status" value="1"/>
</dbReference>
<gene>
    <name evidence="2" type="ORF">PARMNEM_LOCUS5693</name>
</gene>
<accession>A0AAV1KP09</accession>
<evidence type="ECO:0000313" key="2">
    <source>
        <dbReference type="EMBL" id="CAK1584463.1"/>
    </source>
</evidence>
<dbReference type="Proteomes" id="UP001314205">
    <property type="component" value="Unassembled WGS sequence"/>
</dbReference>
<dbReference type="PANTHER" id="PTHR11257">
    <property type="entry name" value="CHEMOSENSORY PROTEIN-RELATED"/>
    <property type="match status" value="1"/>
</dbReference>
<sequence>MIELAQYSQCIEKLNTMKTLILLCTLAAAALGAPADTYNPEYDNFNAQELVENIRLLKNYGNCFLGKGPCTPEGKDFKRIIPEALRTTCGKCTPKQRELVRTVVIGFQTKLPEVWQELVKQEDPTGQYKESFEQFLNARD</sequence>
<dbReference type="InterPro" id="IPR036682">
    <property type="entry name" value="OS_D_A10/PebIII_sf"/>
</dbReference>
<dbReference type="SUPFAM" id="SSF100910">
    <property type="entry name" value="Chemosensory protein Csp2"/>
    <property type="match status" value="1"/>
</dbReference>
<name>A0AAV1KP09_9NEOP</name>
<dbReference type="EMBL" id="CAVLGL010000068">
    <property type="protein sequence ID" value="CAK1584463.1"/>
    <property type="molecule type" value="Genomic_DNA"/>
</dbReference>